<dbReference type="GO" id="GO:0000428">
    <property type="term" value="C:DNA-directed RNA polymerase complex"/>
    <property type="evidence" value="ECO:0007669"/>
    <property type="project" value="UniProtKB-KW"/>
</dbReference>
<reference evidence="6" key="2">
    <citation type="journal article" date="2014" name="ISME J.">
        <title>Microbial stratification in low pH oxic and suboxic macroscopic growths along an acid mine drainage.</title>
        <authorList>
            <person name="Mendez-Garcia C."/>
            <person name="Mesa V."/>
            <person name="Sprenger R.R."/>
            <person name="Richter M."/>
            <person name="Diez M.S."/>
            <person name="Solano J."/>
            <person name="Bargiela R."/>
            <person name="Golyshina O.V."/>
            <person name="Manteca A."/>
            <person name="Ramos J.L."/>
            <person name="Gallego J.R."/>
            <person name="Llorente I."/>
            <person name="Martins Dos Santos V.A."/>
            <person name="Jensen O.N."/>
            <person name="Pelaez A.I."/>
            <person name="Sanchez J."/>
            <person name="Ferrer M."/>
        </authorList>
    </citation>
    <scope>NUCLEOTIDE SEQUENCE</scope>
</reference>
<proteinExistence type="inferred from homology"/>
<dbReference type="HAMAP" id="MF_00865">
    <property type="entry name" value="RNApol_arch_Rpo7"/>
    <property type="match status" value="1"/>
</dbReference>
<evidence type="ECO:0000256" key="1">
    <source>
        <dbReference type="ARBA" id="ARBA00009307"/>
    </source>
</evidence>
<dbReference type="GO" id="GO:0006352">
    <property type="term" value="P:DNA-templated transcription initiation"/>
    <property type="evidence" value="ECO:0007669"/>
    <property type="project" value="InterPro"/>
</dbReference>
<dbReference type="PANTHER" id="PTHR12709:SF4">
    <property type="entry name" value="DNA-DIRECTED RNA POLYMERASE II SUBUNIT RPB7"/>
    <property type="match status" value="1"/>
</dbReference>
<dbReference type="InterPro" id="IPR045113">
    <property type="entry name" value="Rpb7-like"/>
</dbReference>
<dbReference type="PANTHER" id="PTHR12709">
    <property type="entry name" value="DNA-DIRECTED RNA POLYMERASE II, III"/>
    <property type="match status" value="1"/>
</dbReference>
<feature type="domain" description="S1 motif" evidence="5">
    <location>
        <begin position="82"/>
        <end position="166"/>
    </location>
</feature>
<dbReference type="GO" id="GO:0003899">
    <property type="term" value="F:DNA-directed RNA polymerase activity"/>
    <property type="evidence" value="ECO:0007669"/>
    <property type="project" value="UniProtKB-EC"/>
</dbReference>
<keyword evidence="6" id="KW-0808">Transferase</keyword>
<evidence type="ECO:0000259" key="5">
    <source>
        <dbReference type="PROSITE" id="PS50126"/>
    </source>
</evidence>
<dbReference type="Pfam" id="PF03876">
    <property type="entry name" value="SHS2_Rpb7-N"/>
    <property type="match status" value="1"/>
</dbReference>
<dbReference type="NCBIfam" id="TIGR00448">
    <property type="entry name" value="rpoE"/>
    <property type="match status" value="1"/>
</dbReference>
<organism evidence="6">
    <name type="scientific">mine drainage metagenome</name>
    <dbReference type="NCBI Taxonomy" id="410659"/>
    <lineage>
        <taxon>unclassified sequences</taxon>
        <taxon>metagenomes</taxon>
        <taxon>ecological metagenomes</taxon>
    </lineage>
</organism>
<keyword evidence="2 6" id="KW-0240">DNA-directed RNA polymerase</keyword>
<evidence type="ECO:0000313" key="6">
    <source>
        <dbReference type="EMBL" id="EQD48500.1"/>
    </source>
</evidence>
<dbReference type="EMBL" id="AUZY01007842">
    <property type="protein sequence ID" value="EQD48500.1"/>
    <property type="molecule type" value="Genomic_DNA"/>
</dbReference>
<dbReference type="SMART" id="SM00316">
    <property type="entry name" value="S1"/>
    <property type="match status" value="1"/>
</dbReference>
<dbReference type="GO" id="GO:0003677">
    <property type="term" value="F:DNA binding"/>
    <property type="evidence" value="ECO:0007669"/>
    <property type="project" value="InterPro"/>
</dbReference>
<evidence type="ECO:0000256" key="4">
    <source>
        <dbReference type="SAM" id="MobiDB-lite"/>
    </source>
</evidence>
<feature type="region of interest" description="Disordered" evidence="4">
    <location>
        <begin position="178"/>
        <end position="211"/>
    </location>
</feature>
<dbReference type="InterPro" id="IPR036898">
    <property type="entry name" value="RNA_pol_Rpb7-like_N_sf"/>
</dbReference>
<keyword evidence="6" id="KW-0548">Nucleotidyltransferase</keyword>
<dbReference type="Gene3D" id="2.40.50.140">
    <property type="entry name" value="Nucleic acid-binding proteins"/>
    <property type="match status" value="1"/>
</dbReference>
<dbReference type="InterPro" id="IPR012340">
    <property type="entry name" value="NA-bd_OB-fold"/>
</dbReference>
<name>T1B2B6_9ZZZZ</name>
<dbReference type="PROSITE" id="PS50126">
    <property type="entry name" value="S1"/>
    <property type="match status" value="1"/>
</dbReference>
<comment type="similarity">
    <text evidence="1">Belongs to the eukaryotic RPB7/RPC8 RNA polymerase subunit family.</text>
</comment>
<dbReference type="Pfam" id="PF00575">
    <property type="entry name" value="S1"/>
    <property type="match status" value="1"/>
</dbReference>
<dbReference type="CDD" id="cd04460">
    <property type="entry name" value="S1_RpoE"/>
    <property type="match status" value="1"/>
</dbReference>
<dbReference type="SUPFAM" id="SSF88798">
    <property type="entry name" value="N-terminal, heterodimerisation domain of RBP7 (RpoE)"/>
    <property type="match status" value="1"/>
</dbReference>
<dbReference type="AlphaFoldDB" id="T1B2B6"/>
<dbReference type="Gene3D" id="3.30.1490.120">
    <property type="entry name" value="RNA polymerase Rpb7-like, N-terminal domain"/>
    <property type="match status" value="1"/>
</dbReference>
<evidence type="ECO:0000256" key="3">
    <source>
        <dbReference type="ARBA" id="ARBA00023163"/>
    </source>
</evidence>
<accession>T1B2B6</accession>
<sequence length="211" mass="23387">MYYLDHRRDVVRIPPERLGAEVDTVLTELAQQQFEGKLVDGQNLAVTIREVTAIGEGHIIHGDGGVYQEVEYEALLFRPEIQEVVEGVVVEIRKFGAFVRFGPLDGLLHVSQVMDDRVNIDEHNQRLVGVETKRDLKVGYKVRARVVSLSLSEISPRDSRIGLTMRQPALGRLEWIQDAHKKTDDKAKKPAAAKKPAPAKAAVAPAAPAAQ</sequence>
<feature type="compositionally biased region" description="Low complexity" evidence="4">
    <location>
        <begin position="193"/>
        <end position="211"/>
    </location>
</feature>
<feature type="compositionally biased region" description="Basic and acidic residues" evidence="4">
    <location>
        <begin position="178"/>
        <end position="188"/>
    </location>
</feature>
<evidence type="ECO:0000256" key="2">
    <source>
        <dbReference type="ARBA" id="ARBA00022478"/>
    </source>
</evidence>
<keyword evidence="3" id="KW-0804">Transcription</keyword>
<dbReference type="InterPro" id="IPR005576">
    <property type="entry name" value="Rpb7-like_N"/>
</dbReference>
<dbReference type="EC" id="2.7.7.6" evidence="6"/>
<reference evidence="6" key="1">
    <citation type="submission" date="2013-08" db="EMBL/GenBank/DDBJ databases">
        <authorList>
            <person name="Mendez C."/>
            <person name="Richter M."/>
            <person name="Ferrer M."/>
            <person name="Sanchez J."/>
        </authorList>
    </citation>
    <scope>NUCLEOTIDE SEQUENCE</scope>
</reference>
<dbReference type="InterPro" id="IPR046399">
    <property type="entry name" value="RNApol_Rpo7"/>
</dbReference>
<gene>
    <name evidence="6" type="ORF">B1B_12024</name>
</gene>
<dbReference type="InterPro" id="IPR004519">
    <property type="entry name" value="RNAP_E/RPC8"/>
</dbReference>
<protein>
    <submittedName>
        <fullName evidence="6">DNA-directed RNA polymerase</fullName>
        <ecNumber evidence="6">2.7.7.6</ecNumber>
    </submittedName>
</protein>
<dbReference type="InterPro" id="IPR003029">
    <property type="entry name" value="S1_domain"/>
</dbReference>
<dbReference type="NCBIfam" id="NF006333">
    <property type="entry name" value="PRK08563.1"/>
    <property type="match status" value="1"/>
</dbReference>
<dbReference type="SUPFAM" id="SSF50249">
    <property type="entry name" value="Nucleic acid-binding proteins"/>
    <property type="match status" value="1"/>
</dbReference>
<comment type="caution">
    <text evidence="6">The sequence shown here is derived from an EMBL/GenBank/DDBJ whole genome shotgun (WGS) entry which is preliminary data.</text>
</comment>